<geneLocation type="plasmid" evidence="2 3">
    <name>unnamed2</name>
</geneLocation>
<dbReference type="SMART" id="SM00530">
    <property type="entry name" value="HTH_XRE"/>
    <property type="match status" value="1"/>
</dbReference>
<dbReference type="RefSeq" id="WP_259972831.1">
    <property type="nucleotide sequence ID" value="NZ_CP081072.1"/>
</dbReference>
<dbReference type="SUPFAM" id="SSF47413">
    <property type="entry name" value="lambda repressor-like DNA-binding domains"/>
    <property type="match status" value="1"/>
</dbReference>
<dbReference type="Gene3D" id="1.10.260.40">
    <property type="entry name" value="lambda repressor-like DNA-binding domains"/>
    <property type="match status" value="1"/>
</dbReference>
<dbReference type="EMBL" id="CP081072">
    <property type="protein sequence ID" value="UWQ56056.1"/>
    <property type="molecule type" value="Genomic_DNA"/>
</dbReference>
<dbReference type="InterPro" id="IPR010982">
    <property type="entry name" value="Lambda_DNA-bd_dom_sf"/>
</dbReference>
<dbReference type="AlphaFoldDB" id="A0A9Q9HNL9"/>
<dbReference type="CDD" id="cd00093">
    <property type="entry name" value="HTH_XRE"/>
    <property type="match status" value="1"/>
</dbReference>
<dbReference type="KEGG" id="lcae:K3721_19305"/>
<evidence type="ECO:0000313" key="2">
    <source>
        <dbReference type="EMBL" id="UWQ56056.1"/>
    </source>
</evidence>
<dbReference type="PROSITE" id="PS50943">
    <property type="entry name" value="HTH_CROC1"/>
    <property type="match status" value="1"/>
</dbReference>
<dbReference type="Pfam" id="PF01381">
    <property type="entry name" value="HTH_3"/>
    <property type="match status" value="1"/>
</dbReference>
<dbReference type="GO" id="GO:0003677">
    <property type="term" value="F:DNA binding"/>
    <property type="evidence" value="ECO:0007669"/>
    <property type="project" value="InterPro"/>
</dbReference>
<dbReference type="InterPro" id="IPR001387">
    <property type="entry name" value="Cro/C1-type_HTH"/>
</dbReference>
<reference evidence="2" key="1">
    <citation type="submission" date="2021-08" db="EMBL/GenBank/DDBJ databases">
        <authorList>
            <person name="Nwanade C."/>
            <person name="Wang M."/>
            <person name="Masoudi A."/>
            <person name="Yu Z."/>
            <person name="Liu J."/>
        </authorList>
    </citation>
    <scope>NUCLEOTIDE SEQUENCE</scope>
    <source>
        <strain evidence="2">S122</strain>
        <plasmid evidence="2">unnamed2</plasmid>
    </source>
</reference>
<feature type="domain" description="HTH cro/C1-type" evidence="1">
    <location>
        <begin position="13"/>
        <end position="67"/>
    </location>
</feature>
<accession>A0A9Q9HNL9</accession>
<protein>
    <submittedName>
        <fullName evidence="2">Helix-turn-helix domain-containing protein</fullName>
    </submittedName>
</protein>
<proteinExistence type="predicted"/>
<keyword evidence="2" id="KW-0614">Plasmid</keyword>
<dbReference type="Proteomes" id="UP001058713">
    <property type="component" value="Plasmid unnamed2"/>
</dbReference>
<evidence type="ECO:0000259" key="1">
    <source>
        <dbReference type="PROSITE" id="PS50943"/>
    </source>
</evidence>
<sequence>MPHPVDIHVGRRIRSRRWLVGITQQDLASKVGIRFQQIQKYETGANRVSASRLWEIAGALGVDVVHFFEGLDGSKNLPAETNTPADAALAKEAMDLVRIYYNIPQKQRTHLSSLAKALAV</sequence>
<evidence type="ECO:0000313" key="3">
    <source>
        <dbReference type="Proteomes" id="UP001058713"/>
    </source>
</evidence>
<organism evidence="2 3">
    <name type="scientific">Leisingera caerulea</name>
    <name type="common">Phaeobacter caeruleus</name>
    <dbReference type="NCBI Taxonomy" id="506591"/>
    <lineage>
        <taxon>Bacteria</taxon>
        <taxon>Pseudomonadati</taxon>
        <taxon>Pseudomonadota</taxon>
        <taxon>Alphaproteobacteria</taxon>
        <taxon>Rhodobacterales</taxon>
        <taxon>Roseobacteraceae</taxon>
        <taxon>Leisingera</taxon>
    </lineage>
</organism>
<gene>
    <name evidence="2" type="ORF">K3721_19305</name>
</gene>
<name>A0A9Q9HNL9_LEICA</name>